<name>A0ABN1LLM7_9ALTE</name>
<dbReference type="Pfam" id="PF11911">
    <property type="entry name" value="DUF3429"/>
    <property type="match status" value="1"/>
</dbReference>
<dbReference type="PANTHER" id="PTHR15887:SF1">
    <property type="entry name" value="TRANSMEMBRANE PROTEIN 69"/>
    <property type="match status" value="1"/>
</dbReference>
<sequence length="140" mass="16022">MLNYHSRILGYAGLIPFIALPFYILWGNVSYFEGISYFTQYSAIILSFLGGILWHEGISQNKPVKQLYWSMLPSLIGWLCLIIVPPFAALIVLSIAFLLILVFELRTLDSPSWYISLRVRLTAVTIGGHLMMIWLVLQNR</sequence>
<gene>
    <name evidence="2" type="ORF">GCM10009114_23070</name>
</gene>
<keyword evidence="1" id="KW-0812">Transmembrane</keyword>
<dbReference type="Proteomes" id="UP001500359">
    <property type="component" value="Unassembled WGS sequence"/>
</dbReference>
<evidence type="ECO:0008006" key="4">
    <source>
        <dbReference type="Google" id="ProtNLM"/>
    </source>
</evidence>
<dbReference type="EMBL" id="BAAAFD010000006">
    <property type="protein sequence ID" value="GAA0857405.1"/>
    <property type="molecule type" value="Genomic_DNA"/>
</dbReference>
<feature type="transmembrane region" description="Helical" evidence="1">
    <location>
        <begin position="35"/>
        <end position="54"/>
    </location>
</feature>
<reference evidence="2 3" key="1">
    <citation type="journal article" date="2019" name="Int. J. Syst. Evol. Microbiol.">
        <title>The Global Catalogue of Microorganisms (GCM) 10K type strain sequencing project: providing services to taxonomists for standard genome sequencing and annotation.</title>
        <authorList>
            <consortium name="The Broad Institute Genomics Platform"/>
            <consortium name="The Broad Institute Genome Sequencing Center for Infectious Disease"/>
            <person name="Wu L."/>
            <person name="Ma J."/>
        </authorList>
    </citation>
    <scope>NUCLEOTIDE SEQUENCE [LARGE SCALE GENOMIC DNA]</scope>
    <source>
        <strain evidence="2 3">JCM 15896</strain>
    </source>
</reference>
<keyword evidence="3" id="KW-1185">Reference proteome</keyword>
<evidence type="ECO:0000256" key="1">
    <source>
        <dbReference type="SAM" id="Phobius"/>
    </source>
</evidence>
<keyword evidence="1" id="KW-1133">Transmembrane helix</keyword>
<feature type="transmembrane region" description="Helical" evidence="1">
    <location>
        <begin position="75"/>
        <end position="103"/>
    </location>
</feature>
<keyword evidence="1" id="KW-0472">Membrane</keyword>
<evidence type="ECO:0000313" key="3">
    <source>
        <dbReference type="Proteomes" id="UP001500359"/>
    </source>
</evidence>
<dbReference type="RefSeq" id="WP_343860095.1">
    <property type="nucleotide sequence ID" value="NZ_BAAAFD010000006.1"/>
</dbReference>
<feature type="transmembrane region" description="Helical" evidence="1">
    <location>
        <begin position="115"/>
        <end position="137"/>
    </location>
</feature>
<dbReference type="InterPro" id="IPR021836">
    <property type="entry name" value="DUF3429"/>
</dbReference>
<evidence type="ECO:0000313" key="2">
    <source>
        <dbReference type="EMBL" id="GAA0857405.1"/>
    </source>
</evidence>
<comment type="caution">
    <text evidence="2">The sequence shown here is derived from an EMBL/GenBank/DDBJ whole genome shotgun (WGS) entry which is preliminary data.</text>
</comment>
<feature type="transmembrane region" description="Helical" evidence="1">
    <location>
        <begin position="9"/>
        <end position="29"/>
    </location>
</feature>
<protein>
    <recommendedName>
        <fullName evidence="4">DUF3429 domain-containing protein</fullName>
    </recommendedName>
</protein>
<dbReference type="PANTHER" id="PTHR15887">
    <property type="entry name" value="TRANSMEMBRANE PROTEIN 69"/>
    <property type="match status" value="1"/>
</dbReference>
<proteinExistence type="predicted"/>
<organism evidence="2 3">
    <name type="scientific">Aliiglaciecola litoralis</name>
    <dbReference type="NCBI Taxonomy" id="582857"/>
    <lineage>
        <taxon>Bacteria</taxon>
        <taxon>Pseudomonadati</taxon>
        <taxon>Pseudomonadota</taxon>
        <taxon>Gammaproteobacteria</taxon>
        <taxon>Alteromonadales</taxon>
        <taxon>Alteromonadaceae</taxon>
        <taxon>Aliiglaciecola</taxon>
    </lineage>
</organism>
<accession>A0ABN1LLM7</accession>